<gene>
    <name evidence="1" type="ORF">XELAEV_18045492mg</name>
</gene>
<evidence type="ECO:0000313" key="1">
    <source>
        <dbReference type="EMBL" id="OCT64388.1"/>
    </source>
</evidence>
<reference evidence="2" key="1">
    <citation type="journal article" date="2016" name="Nature">
        <title>Genome evolution in the allotetraploid frog Xenopus laevis.</title>
        <authorList>
            <person name="Session A.M."/>
            <person name="Uno Y."/>
            <person name="Kwon T."/>
            <person name="Chapman J.A."/>
            <person name="Toyoda A."/>
            <person name="Takahashi S."/>
            <person name="Fukui A."/>
            <person name="Hikosaka A."/>
            <person name="Suzuki A."/>
            <person name="Kondo M."/>
            <person name="van Heeringen S.J."/>
            <person name="Quigley I."/>
            <person name="Heinz S."/>
            <person name="Ogino H."/>
            <person name="Ochi H."/>
            <person name="Hellsten U."/>
            <person name="Lyons J.B."/>
            <person name="Simakov O."/>
            <person name="Putnam N."/>
            <person name="Stites J."/>
            <person name="Kuroki Y."/>
            <person name="Tanaka T."/>
            <person name="Michiue T."/>
            <person name="Watanabe M."/>
            <person name="Bogdanovic O."/>
            <person name="Lister R."/>
            <person name="Georgiou G."/>
            <person name="Paranjpe S.S."/>
            <person name="van Kruijsbergen I."/>
            <person name="Shu S."/>
            <person name="Carlson J."/>
            <person name="Kinoshita T."/>
            <person name="Ohta Y."/>
            <person name="Mawaribuchi S."/>
            <person name="Jenkins J."/>
            <person name="Grimwood J."/>
            <person name="Schmutz J."/>
            <person name="Mitros T."/>
            <person name="Mozaffari S.V."/>
            <person name="Suzuki Y."/>
            <person name="Haramoto Y."/>
            <person name="Yamamoto T.S."/>
            <person name="Takagi C."/>
            <person name="Heald R."/>
            <person name="Miller K."/>
            <person name="Haudenschild C."/>
            <person name="Kitzman J."/>
            <person name="Nakayama T."/>
            <person name="Izutsu Y."/>
            <person name="Robert J."/>
            <person name="Fortriede J."/>
            <person name="Burns K."/>
            <person name="Lotay V."/>
            <person name="Karimi K."/>
            <person name="Yasuoka Y."/>
            <person name="Dichmann D.S."/>
            <person name="Flajnik M.F."/>
            <person name="Houston D.W."/>
            <person name="Shendure J."/>
            <person name="DuPasquier L."/>
            <person name="Vize P.D."/>
            <person name="Zorn A.M."/>
            <person name="Ito M."/>
            <person name="Marcotte E.M."/>
            <person name="Wallingford J.B."/>
            <person name="Ito Y."/>
            <person name="Asashima M."/>
            <person name="Ueno N."/>
            <person name="Matsuda Y."/>
            <person name="Veenstra G.J."/>
            <person name="Fujiyama A."/>
            <person name="Harland R.M."/>
            <person name="Taira M."/>
            <person name="Rokhsar D.S."/>
        </authorList>
    </citation>
    <scope>NUCLEOTIDE SEQUENCE [LARGE SCALE GENOMIC DNA]</scope>
    <source>
        <strain evidence="2">J</strain>
    </source>
</reference>
<sequence>MEKPTWSITIYFQMRHHAPFIALGWKNQHGASLYPFRCLMEKTLQCSFDEAPYSLYCSWMEKPTCSITTFLQDESCRRDGCSGKQMTSDQSLSVSSDGKDFAVLFLMSRHVSLIALGWKNQHGAFL</sequence>
<evidence type="ECO:0000313" key="2">
    <source>
        <dbReference type="Proteomes" id="UP000694892"/>
    </source>
</evidence>
<proteinExistence type="predicted"/>
<protein>
    <submittedName>
        <fullName evidence="1">Uncharacterized protein</fullName>
    </submittedName>
</protein>
<dbReference type="EMBL" id="CM004482">
    <property type="protein sequence ID" value="OCT64388.1"/>
    <property type="molecule type" value="Genomic_DNA"/>
</dbReference>
<accession>A0A974C0P7</accession>
<name>A0A974C0P7_XENLA</name>
<organism evidence="1 2">
    <name type="scientific">Xenopus laevis</name>
    <name type="common">African clawed frog</name>
    <dbReference type="NCBI Taxonomy" id="8355"/>
    <lineage>
        <taxon>Eukaryota</taxon>
        <taxon>Metazoa</taxon>
        <taxon>Chordata</taxon>
        <taxon>Craniata</taxon>
        <taxon>Vertebrata</taxon>
        <taxon>Euteleostomi</taxon>
        <taxon>Amphibia</taxon>
        <taxon>Batrachia</taxon>
        <taxon>Anura</taxon>
        <taxon>Pipoidea</taxon>
        <taxon>Pipidae</taxon>
        <taxon>Xenopodinae</taxon>
        <taxon>Xenopus</taxon>
        <taxon>Xenopus</taxon>
    </lineage>
</organism>
<dbReference type="AlphaFoldDB" id="A0A974C0P7"/>
<dbReference type="Proteomes" id="UP000694892">
    <property type="component" value="Chromosome 9_10L"/>
</dbReference>